<name>A0A6I6JJP3_9BACT</name>
<dbReference type="RefSeq" id="WP_158948002.1">
    <property type="nucleotide sequence ID" value="NZ_CP046400.1"/>
</dbReference>
<evidence type="ECO:0000256" key="5">
    <source>
        <dbReference type="ARBA" id="ARBA00023136"/>
    </source>
</evidence>
<evidence type="ECO:0000256" key="2">
    <source>
        <dbReference type="ARBA" id="ARBA00022475"/>
    </source>
</evidence>
<dbReference type="InterPro" id="IPR004797">
    <property type="entry name" value="Competence_ComEC/Rec2"/>
</dbReference>
<evidence type="ECO:0000256" key="1">
    <source>
        <dbReference type="ARBA" id="ARBA00004651"/>
    </source>
</evidence>
<dbReference type="InterPro" id="IPR025405">
    <property type="entry name" value="DUF4131"/>
</dbReference>
<dbReference type="SUPFAM" id="SSF56281">
    <property type="entry name" value="Metallo-hydrolase/oxidoreductase"/>
    <property type="match status" value="1"/>
</dbReference>
<dbReference type="GO" id="GO:0005886">
    <property type="term" value="C:plasma membrane"/>
    <property type="evidence" value="ECO:0007669"/>
    <property type="project" value="UniProtKB-SubCell"/>
</dbReference>
<dbReference type="CDD" id="cd07731">
    <property type="entry name" value="ComA-like_MBL-fold"/>
    <property type="match status" value="1"/>
</dbReference>
<dbReference type="InterPro" id="IPR036866">
    <property type="entry name" value="RibonucZ/Hydroxyglut_hydro"/>
</dbReference>
<dbReference type="Pfam" id="PF03772">
    <property type="entry name" value="Competence"/>
    <property type="match status" value="1"/>
</dbReference>
<dbReference type="InterPro" id="IPR052159">
    <property type="entry name" value="Competence_DNA_uptake"/>
</dbReference>
<keyword evidence="2" id="KW-1003">Cell membrane</keyword>
<dbReference type="InterPro" id="IPR035681">
    <property type="entry name" value="ComA-like_MBL"/>
</dbReference>
<dbReference type="InterPro" id="IPR004477">
    <property type="entry name" value="ComEC_N"/>
</dbReference>
<evidence type="ECO:0000313" key="9">
    <source>
        <dbReference type="Proteomes" id="UP000428328"/>
    </source>
</evidence>
<feature type="transmembrane region" description="Helical" evidence="6">
    <location>
        <begin position="257"/>
        <end position="282"/>
    </location>
</feature>
<dbReference type="NCBIfam" id="TIGR00361">
    <property type="entry name" value="ComEC_Rec2"/>
    <property type="match status" value="1"/>
</dbReference>
<feature type="transmembrane region" description="Helical" evidence="6">
    <location>
        <begin position="294"/>
        <end position="309"/>
    </location>
</feature>
<accession>A0A6I6JJP3</accession>
<dbReference type="Gene3D" id="3.60.15.10">
    <property type="entry name" value="Ribonuclease Z/Hydroxyacylglutathione hydrolase-like"/>
    <property type="match status" value="1"/>
</dbReference>
<dbReference type="AlphaFoldDB" id="A0A6I6JJP3"/>
<feature type="transmembrane region" description="Helical" evidence="6">
    <location>
        <begin position="427"/>
        <end position="450"/>
    </location>
</feature>
<feature type="transmembrane region" description="Helical" evidence="6">
    <location>
        <begin position="496"/>
        <end position="515"/>
    </location>
</feature>
<evidence type="ECO:0000259" key="7">
    <source>
        <dbReference type="SMART" id="SM00849"/>
    </source>
</evidence>
<evidence type="ECO:0000313" key="8">
    <source>
        <dbReference type="EMBL" id="QGY40573.1"/>
    </source>
</evidence>
<sequence length="803" mass="86604">MHSPDPHSVPSRPVPGLLPWQSCFLAFVLGIFAFRDAPASLAALAVLVMADASLRGWARRLPVLAFVLCAAAGFGYASWVAPDAVAIPAWVEARQPAEVRAVVERAEPRMGGGLRVLLRDVVCRVGDEEYALDGQLVWNWRNPDYRPLPGQALAMRMKVVPVRNFGNPGGWDFEWYWQRQGVQWRGWPADRQAAPAWGEPPDSLLHTLKSRLRRAVADKVPDTQGGAMVLALVTGDRSGLSLATVDASRRAGLAHTLALSGLHVGFVAAMGLALAWIIGRLYPSLFLLLPRPKLAVLLAAPLVLGYAWLGQPSASLIRAAVMFGFWGFLLLRGRGRVLLDGLFFALAVIVFLSPFSVFDLSLQMSAVAVAGIAVLYPPLHARLSAVSVRGRRILLWAGGLLGISLCANLALLPLISRNFGSFTPDILFNLIWIPALGLAVMPLGVTGMLLSAFSWTAPLGGLLLTGGATLMDWLLTLLRLAEGGGMLPVFSVLRPLWPEMLGGVVLLLAAFLAVANRRALPLLAGLGFALLVWPQVAVMLDDARDEVRLSLIDVGTGQAALLRTPGGHRWLIDGGAGSTYFDMGEFVVAPYLTYGRPPRLDGVFMSHPDADHSHGLPFVLSRFRVDRFYTNGMLPRGRTGKRMRAVLKARDLAPVPLHAGEELELSPDVSFHVLHPAASFKSSRANERSLVLHLVRRGRGLALLPGDVEQEGLGAVLQAGTDLRAEVLVLPHHGSRSSLSPALYRAVSPEVALCSDGYLNRYGFPHERVVHAVGVPVVLTSRHGLLTAAWDGQGEMAVKAFLP</sequence>
<keyword evidence="5 6" id="KW-0472">Membrane</keyword>
<feature type="transmembrane region" description="Helical" evidence="6">
    <location>
        <begin position="61"/>
        <end position="79"/>
    </location>
</feature>
<dbReference type="PANTHER" id="PTHR30619:SF1">
    <property type="entry name" value="RECOMBINATION PROTEIN 2"/>
    <property type="match status" value="1"/>
</dbReference>
<dbReference type="PANTHER" id="PTHR30619">
    <property type="entry name" value="DNA INTERNALIZATION/COMPETENCE PROTEIN COMEC/REC2"/>
    <property type="match status" value="1"/>
</dbReference>
<proteinExistence type="predicted"/>
<dbReference type="Pfam" id="PF13567">
    <property type="entry name" value="DUF4131"/>
    <property type="match status" value="1"/>
</dbReference>
<evidence type="ECO:0000256" key="3">
    <source>
        <dbReference type="ARBA" id="ARBA00022692"/>
    </source>
</evidence>
<feature type="domain" description="Metallo-beta-lactamase" evidence="7">
    <location>
        <begin position="556"/>
        <end position="758"/>
    </location>
</feature>
<dbReference type="Pfam" id="PF00753">
    <property type="entry name" value="Lactamase_B"/>
    <property type="match status" value="1"/>
</dbReference>
<reference evidence="8 9" key="1">
    <citation type="submission" date="2019-11" db="EMBL/GenBank/DDBJ databases">
        <authorList>
            <person name="Zheng R.K."/>
            <person name="Sun C.M."/>
        </authorList>
    </citation>
    <scope>NUCLEOTIDE SEQUENCE [LARGE SCALE GENOMIC DNA]</scope>
    <source>
        <strain evidence="8 9">SRB007</strain>
    </source>
</reference>
<gene>
    <name evidence="8" type="ORF">GM415_10700</name>
</gene>
<dbReference type="InterPro" id="IPR001279">
    <property type="entry name" value="Metallo-B-lactamas"/>
</dbReference>
<feature type="transmembrane region" description="Helical" evidence="6">
    <location>
        <begin position="315"/>
        <end position="331"/>
    </location>
</feature>
<evidence type="ECO:0000256" key="6">
    <source>
        <dbReference type="SAM" id="Phobius"/>
    </source>
</evidence>
<dbReference type="Proteomes" id="UP000428328">
    <property type="component" value="Chromosome"/>
</dbReference>
<feature type="transmembrane region" description="Helical" evidence="6">
    <location>
        <begin position="24"/>
        <end position="49"/>
    </location>
</feature>
<feature type="transmembrane region" description="Helical" evidence="6">
    <location>
        <begin position="338"/>
        <end position="358"/>
    </location>
</feature>
<dbReference type="EMBL" id="CP046400">
    <property type="protein sequence ID" value="QGY40573.1"/>
    <property type="molecule type" value="Genomic_DNA"/>
</dbReference>
<organism evidence="8 9">
    <name type="scientific">Pseudodesulfovibrio cashew</name>
    <dbReference type="NCBI Taxonomy" id="2678688"/>
    <lineage>
        <taxon>Bacteria</taxon>
        <taxon>Pseudomonadati</taxon>
        <taxon>Thermodesulfobacteriota</taxon>
        <taxon>Desulfovibrionia</taxon>
        <taxon>Desulfovibrionales</taxon>
        <taxon>Desulfovibrionaceae</taxon>
    </lineage>
</organism>
<comment type="subcellular location">
    <subcellularLocation>
        <location evidence="1">Cell membrane</location>
        <topology evidence="1">Multi-pass membrane protein</topology>
    </subcellularLocation>
</comment>
<keyword evidence="4 6" id="KW-1133">Transmembrane helix</keyword>
<feature type="transmembrane region" description="Helical" evidence="6">
    <location>
        <begin position="522"/>
        <end position="540"/>
    </location>
</feature>
<dbReference type="GO" id="GO:0030420">
    <property type="term" value="P:establishment of competence for transformation"/>
    <property type="evidence" value="ECO:0007669"/>
    <property type="project" value="InterPro"/>
</dbReference>
<feature type="transmembrane region" description="Helical" evidence="6">
    <location>
        <begin position="457"/>
        <end position="476"/>
    </location>
</feature>
<keyword evidence="3 6" id="KW-0812">Transmembrane</keyword>
<dbReference type="NCBIfam" id="TIGR00360">
    <property type="entry name" value="ComEC_N-term"/>
    <property type="match status" value="1"/>
</dbReference>
<dbReference type="KEGG" id="psel:GM415_10700"/>
<keyword evidence="9" id="KW-1185">Reference proteome</keyword>
<dbReference type="SMART" id="SM00849">
    <property type="entry name" value="Lactamase_B"/>
    <property type="match status" value="1"/>
</dbReference>
<evidence type="ECO:0000256" key="4">
    <source>
        <dbReference type="ARBA" id="ARBA00022989"/>
    </source>
</evidence>
<feature type="transmembrane region" description="Helical" evidence="6">
    <location>
        <begin position="364"/>
        <end position="381"/>
    </location>
</feature>
<protein>
    <submittedName>
        <fullName evidence="8">DNA internalization-related competence protein ComEC/Rec2</fullName>
    </submittedName>
</protein>
<feature type="transmembrane region" description="Helical" evidence="6">
    <location>
        <begin position="393"/>
        <end position="415"/>
    </location>
</feature>